<reference evidence="2" key="1">
    <citation type="submission" date="2022-12" db="EMBL/GenBank/DDBJ databases">
        <authorList>
            <person name="Voronina O.L."/>
            <person name="Kunda M.S."/>
            <person name="Ryzhova N."/>
            <person name="Aksenova E.I."/>
        </authorList>
    </citation>
    <scope>NUCLEOTIDE SEQUENCE</scope>
    <source>
        <strain evidence="2">SCCH136:Ach223948</strain>
    </source>
</reference>
<evidence type="ECO:0000256" key="1">
    <source>
        <dbReference type="SAM" id="MobiDB-lite"/>
    </source>
</evidence>
<proteinExistence type="predicted"/>
<dbReference type="EMBL" id="JAPZVI010000022">
    <property type="protein sequence ID" value="MCZ8404284.1"/>
    <property type="molecule type" value="Genomic_DNA"/>
</dbReference>
<dbReference type="InterPro" id="IPR002347">
    <property type="entry name" value="SDR_fam"/>
</dbReference>
<evidence type="ECO:0000313" key="2">
    <source>
        <dbReference type="EMBL" id="MCZ8404284.1"/>
    </source>
</evidence>
<feature type="region of interest" description="Disordered" evidence="1">
    <location>
        <begin position="53"/>
        <end position="101"/>
    </location>
</feature>
<protein>
    <submittedName>
        <fullName evidence="2">SDR family NAD(P)-dependent oxidoreductase</fullName>
    </submittedName>
</protein>
<sequence length="101" mass="9378">MTTPIALVTGGSRGIGRAIVARLLQDGFEVVNFSRRPPDAALPGETFQSVDLGDAAATAAAAPPRGGGGAGGGPGEQPRGVAGGGRGGGGQGGKGGQGGGG</sequence>
<dbReference type="AlphaFoldDB" id="A0A9X3R6X4"/>
<dbReference type="SUPFAM" id="SSF51735">
    <property type="entry name" value="NAD(P)-binding Rossmann-fold domains"/>
    <property type="match status" value="1"/>
</dbReference>
<comment type="caution">
    <text evidence="2">The sequence shown here is derived from an EMBL/GenBank/DDBJ whole genome shotgun (WGS) entry which is preliminary data.</text>
</comment>
<dbReference type="Pfam" id="PF00106">
    <property type="entry name" value="adh_short"/>
    <property type="match status" value="1"/>
</dbReference>
<dbReference type="InterPro" id="IPR036291">
    <property type="entry name" value="NAD(P)-bd_dom_sf"/>
</dbReference>
<dbReference type="RefSeq" id="WP_269864720.1">
    <property type="nucleotide sequence ID" value="NZ_JAPZVI010000022.1"/>
</dbReference>
<feature type="compositionally biased region" description="Low complexity" evidence="1">
    <location>
        <begin position="53"/>
        <end position="64"/>
    </location>
</feature>
<feature type="non-terminal residue" evidence="2">
    <location>
        <position position="101"/>
    </location>
</feature>
<feature type="compositionally biased region" description="Gly residues" evidence="1">
    <location>
        <begin position="65"/>
        <end position="101"/>
    </location>
</feature>
<evidence type="ECO:0000313" key="3">
    <source>
        <dbReference type="Proteomes" id="UP001141992"/>
    </source>
</evidence>
<gene>
    <name evidence="2" type="ORF">O9570_22695</name>
</gene>
<dbReference type="Proteomes" id="UP001141992">
    <property type="component" value="Unassembled WGS sequence"/>
</dbReference>
<name>A0A9X3R6X4_ALCXX</name>
<organism evidence="2 3">
    <name type="scientific">Alcaligenes xylosoxydans xylosoxydans</name>
    <name type="common">Achromobacter xylosoxidans</name>
    <dbReference type="NCBI Taxonomy" id="85698"/>
    <lineage>
        <taxon>Bacteria</taxon>
        <taxon>Pseudomonadati</taxon>
        <taxon>Pseudomonadota</taxon>
        <taxon>Betaproteobacteria</taxon>
        <taxon>Burkholderiales</taxon>
        <taxon>Alcaligenaceae</taxon>
        <taxon>Achromobacter</taxon>
    </lineage>
</organism>
<dbReference type="Gene3D" id="3.40.50.720">
    <property type="entry name" value="NAD(P)-binding Rossmann-like Domain"/>
    <property type="match status" value="1"/>
</dbReference>
<accession>A0A9X3R6X4</accession>